<evidence type="ECO:0000313" key="3">
    <source>
        <dbReference type="Proteomes" id="UP000478052"/>
    </source>
</evidence>
<keyword evidence="1" id="KW-1133">Transmembrane helix</keyword>
<protein>
    <submittedName>
        <fullName evidence="2">Reverse transcriptase domain-containing protein</fullName>
    </submittedName>
</protein>
<dbReference type="Proteomes" id="UP000478052">
    <property type="component" value="Unassembled WGS sequence"/>
</dbReference>
<keyword evidence="1" id="KW-0812">Transmembrane</keyword>
<keyword evidence="1" id="KW-0472">Membrane</keyword>
<dbReference type="AlphaFoldDB" id="A0A6G0ZLD7"/>
<accession>A0A6G0ZLD7</accession>
<keyword evidence="3" id="KW-1185">Reference proteome</keyword>
<name>A0A6G0ZLD7_APHCR</name>
<sequence>MSNIVDIFNIWILIKNIKELHNIIKLFIVFLNIYFSYMRVKYLKSNQSYYDWQLMVSQRNKRKNDSFEECKRISNPVRVFPDAFENYWKFFTFDPPKYQLDSLSYQKQVSLCKIEATLLLQNVVTGTKKK</sequence>
<keyword evidence="2" id="KW-0548">Nucleotidyltransferase</keyword>
<keyword evidence="2" id="KW-0808">Transferase</keyword>
<proteinExistence type="predicted"/>
<keyword evidence="2" id="KW-0695">RNA-directed DNA polymerase</keyword>
<gene>
    <name evidence="2" type="ORF">FWK35_00000790</name>
</gene>
<organism evidence="2 3">
    <name type="scientific">Aphis craccivora</name>
    <name type="common">Cowpea aphid</name>
    <dbReference type="NCBI Taxonomy" id="307492"/>
    <lineage>
        <taxon>Eukaryota</taxon>
        <taxon>Metazoa</taxon>
        <taxon>Ecdysozoa</taxon>
        <taxon>Arthropoda</taxon>
        <taxon>Hexapoda</taxon>
        <taxon>Insecta</taxon>
        <taxon>Pterygota</taxon>
        <taxon>Neoptera</taxon>
        <taxon>Paraneoptera</taxon>
        <taxon>Hemiptera</taxon>
        <taxon>Sternorrhyncha</taxon>
        <taxon>Aphidomorpha</taxon>
        <taxon>Aphidoidea</taxon>
        <taxon>Aphididae</taxon>
        <taxon>Aphidini</taxon>
        <taxon>Aphis</taxon>
        <taxon>Aphis</taxon>
    </lineage>
</organism>
<feature type="transmembrane region" description="Helical" evidence="1">
    <location>
        <begin position="20"/>
        <end position="37"/>
    </location>
</feature>
<evidence type="ECO:0000256" key="1">
    <source>
        <dbReference type="SAM" id="Phobius"/>
    </source>
</evidence>
<comment type="caution">
    <text evidence="2">The sequence shown here is derived from an EMBL/GenBank/DDBJ whole genome shotgun (WGS) entry which is preliminary data.</text>
</comment>
<reference evidence="2 3" key="1">
    <citation type="submission" date="2019-08" db="EMBL/GenBank/DDBJ databases">
        <title>Whole genome of Aphis craccivora.</title>
        <authorList>
            <person name="Voronova N.V."/>
            <person name="Shulinski R.S."/>
            <person name="Bandarenka Y.V."/>
            <person name="Zhorov D.G."/>
            <person name="Warner D."/>
        </authorList>
    </citation>
    <scope>NUCLEOTIDE SEQUENCE [LARGE SCALE GENOMIC DNA]</scope>
    <source>
        <strain evidence="2">180601</strain>
        <tissue evidence="2">Whole Body</tissue>
    </source>
</reference>
<evidence type="ECO:0000313" key="2">
    <source>
        <dbReference type="EMBL" id="KAF0772197.1"/>
    </source>
</evidence>
<dbReference type="GO" id="GO:0003964">
    <property type="term" value="F:RNA-directed DNA polymerase activity"/>
    <property type="evidence" value="ECO:0007669"/>
    <property type="project" value="UniProtKB-KW"/>
</dbReference>
<dbReference type="EMBL" id="VUJU01000208">
    <property type="protein sequence ID" value="KAF0772197.1"/>
    <property type="molecule type" value="Genomic_DNA"/>
</dbReference>